<dbReference type="NCBIfam" id="TIGR03504">
    <property type="entry name" value="FimV_Cterm"/>
    <property type="match status" value="1"/>
</dbReference>
<organism evidence="1">
    <name type="scientific">bioreactor metagenome</name>
    <dbReference type="NCBI Taxonomy" id="1076179"/>
    <lineage>
        <taxon>unclassified sequences</taxon>
        <taxon>metagenomes</taxon>
        <taxon>ecological metagenomes</taxon>
    </lineage>
</organism>
<sequence length="60" mass="6155">MSTAASAAIPEEPLATKLALAEEFNAIGDSEGARTLVEEVIAEASGDLKARAQQLLSKLG</sequence>
<dbReference type="InterPro" id="IPR038440">
    <property type="entry name" value="FimV_C_sf"/>
</dbReference>
<dbReference type="Gene3D" id="1.20.58.2200">
    <property type="match status" value="1"/>
</dbReference>
<proteinExistence type="predicted"/>
<gene>
    <name evidence="1" type="ORF">SDC9_123551</name>
</gene>
<accession>A0A645CIA4</accession>
<name>A0A645CIA4_9ZZZZ</name>
<protein>
    <submittedName>
        <fullName evidence="1">Uncharacterized protein</fullName>
    </submittedName>
</protein>
<evidence type="ECO:0000313" key="1">
    <source>
        <dbReference type="EMBL" id="MPM76552.1"/>
    </source>
</evidence>
<dbReference type="EMBL" id="VSSQ01027348">
    <property type="protein sequence ID" value="MPM76552.1"/>
    <property type="molecule type" value="Genomic_DNA"/>
</dbReference>
<dbReference type="InterPro" id="IPR020011">
    <property type="entry name" value="FimV_C"/>
</dbReference>
<reference evidence="1" key="1">
    <citation type="submission" date="2019-08" db="EMBL/GenBank/DDBJ databases">
        <authorList>
            <person name="Kucharzyk K."/>
            <person name="Murdoch R.W."/>
            <person name="Higgins S."/>
            <person name="Loffler F."/>
        </authorList>
    </citation>
    <scope>NUCLEOTIDE SEQUENCE</scope>
</reference>
<comment type="caution">
    <text evidence="1">The sequence shown here is derived from an EMBL/GenBank/DDBJ whole genome shotgun (WGS) entry which is preliminary data.</text>
</comment>
<dbReference type="AlphaFoldDB" id="A0A645CIA4"/>